<proteinExistence type="predicted"/>
<name>A0A2P2QDB1_RHIMU</name>
<accession>A0A2P2QDB1</accession>
<protein>
    <submittedName>
        <fullName evidence="1">Uncharacterized protein</fullName>
    </submittedName>
</protein>
<evidence type="ECO:0000313" key="1">
    <source>
        <dbReference type="EMBL" id="MBX64983.1"/>
    </source>
</evidence>
<reference evidence="1" key="1">
    <citation type="submission" date="2018-02" db="EMBL/GenBank/DDBJ databases">
        <title>Rhizophora mucronata_Transcriptome.</title>
        <authorList>
            <person name="Meera S.P."/>
            <person name="Sreeshan A."/>
            <person name="Augustine A."/>
        </authorList>
    </citation>
    <scope>NUCLEOTIDE SEQUENCE</scope>
    <source>
        <tissue evidence="1">Leaf</tissue>
    </source>
</reference>
<sequence>MEIRSSGPHILKLLKEAHEVGVISSSQMVKALLG</sequence>
<organism evidence="1">
    <name type="scientific">Rhizophora mucronata</name>
    <name type="common">Asiatic mangrove</name>
    <dbReference type="NCBI Taxonomy" id="61149"/>
    <lineage>
        <taxon>Eukaryota</taxon>
        <taxon>Viridiplantae</taxon>
        <taxon>Streptophyta</taxon>
        <taxon>Embryophyta</taxon>
        <taxon>Tracheophyta</taxon>
        <taxon>Spermatophyta</taxon>
        <taxon>Magnoliopsida</taxon>
        <taxon>eudicotyledons</taxon>
        <taxon>Gunneridae</taxon>
        <taxon>Pentapetalae</taxon>
        <taxon>rosids</taxon>
        <taxon>fabids</taxon>
        <taxon>Malpighiales</taxon>
        <taxon>Rhizophoraceae</taxon>
        <taxon>Rhizophora</taxon>
    </lineage>
</organism>
<dbReference type="AlphaFoldDB" id="A0A2P2QDB1"/>
<dbReference type="EMBL" id="GGEC01084499">
    <property type="protein sequence ID" value="MBX64983.1"/>
    <property type="molecule type" value="Transcribed_RNA"/>
</dbReference>